<keyword evidence="2" id="KW-0547">Nucleotide-binding</keyword>
<organism evidence="5 6">
    <name type="scientific">Lunasporangiospora selenospora</name>
    <dbReference type="NCBI Taxonomy" id="979761"/>
    <lineage>
        <taxon>Eukaryota</taxon>
        <taxon>Fungi</taxon>
        <taxon>Fungi incertae sedis</taxon>
        <taxon>Mucoromycota</taxon>
        <taxon>Mortierellomycotina</taxon>
        <taxon>Mortierellomycetes</taxon>
        <taxon>Mortierellales</taxon>
        <taxon>Mortierellaceae</taxon>
        <taxon>Lunasporangiospora</taxon>
    </lineage>
</organism>
<dbReference type="Proteomes" id="UP000780801">
    <property type="component" value="Unassembled WGS sequence"/>
</dbReference>
<dbReference type="PANTHER" id="PTHR23070">
    <property type="entry name" value="BCS1 AAA-TYPE ATPASE"/>
    <property type="match status" value="1"/>
</dbReference>
<protein>
    <recommendedName>
        <fullName evidence="4">AAA+ ATPase domain-containing protein</fullName>
    </recommendedName>
</protein>
<accession>A0A9P6G3S6</accession>
<evidence type="ECO:0000256" key="2">
    <source>
        <dbReference type="ARBA" id="ARBA00022741"/>
    </source>
</evidence>
<dbReference type="InterPro" id="IPR027417">
    <property type="entry name" value="P-loop_NTPase"/>
</dbReference>
<comment type="similarity">
    <text evidence="1">Belongs to the AAA ATPase family. BCS1 subfamily.</text>
</comment>
<evidence type="ECO:0000313" key="6">
    <source>
        <dbReference type="Proteomes" id="UP000780801"/>
    </source>
</evidence>
<dbReference type="InterPro" id="IPR057495">
    <property type="entry name" value="AAA_lid_BCS1"/>
</dbReference>
<dbReference type="InterPro" id="IPR050747">
    <property type="entry name" value="Mitochondrial_chaperone_BCS1"/>
</dbReference>
<dbReference type="Gene3D" id="3.40.50.300">
    <property type="entry name" value="P-loop containing nucleotide triphosphate hydrolases"/>
    <property type="match status" value="1"/>
</dbReference>
<dbReference type="SMART" id="SM00382">
    <property type="entry name" value="AAA"/>
    <property type="match status" value="1"/>
</dbReference>
<gene>
    <name evidence="5" type="ORF">BGW38_006684</name>
</gene>
<evidence type="ECO:0000256" key="1">
    <source>
        <dbReference type="ARBA" id="ARBA00007448"/>
    </source>
</evidence>
<evidence type="ECO:0000256" key="3">
    <source>
        <dbReference type="ARBA" id="ARBA00022840"/>
    </source>
</evidence>
<dbReference type="GO" id="GO:0005524">
    <property type="term" value="F:ATP binding"/>
    <property type="evidence" value="ECO:0007669"/>
    <property type="project" value="UniProtKB-KW"/>
</dbReference>
<feature type="domain" description="AAA+ ATPase" evidence="4">
    <location>
        <begin position="90"/>
        <end position="222"/>
    </location>
</feature>
<dbReference type="OrthoDB" id="10251412at2759"/>
<dbReference type="AlphaFoldDB" id="A0A9P6G3S6"/>
<dbReference type="SUPFAM" id="SSF52540">
    <property type="entry name" value="P-loop containing nucleoside triphosphate hydrolases"/>
    <property type="match status" value="1"/>
</dbReference>
<dbReference type="EMBL" id="JAABOA010000043">
    <property type="protein sequence ID" value="KAF9586336.1"/>
    <property type="molecule type" value="Genomic_DNA"/>
</dbReference>
<reference evidence="5" key="1">
    <citation type="journal article" date="2020" name="Fungal Divers.">
        <title>Resolving the Mortierellaceae phylogeny through synthesis of multi-gene phylogenetics and phylogenomics.</title>
        <authorList>
            <person name="Vandepol N."/>
            <person name="Liber J."/>
            <person name="Desiro A."/>
            <person name="Na H."/>
            <person name="Kennedy M."/>
            <person name="Barry K."/>
            <person name="Grigoriev I.V."/>
            <person name="Miller A.N."/>
            <person name="O'Donnell K."/>
            <person name="Stajich J.E."/>
            <person name="Bonito G."/>
        </authorList>
    </citation>
    <scope>NUCLEOTIDE SEQUENCE</scope>
    <source>
        <strain evidence="5">KOD1015</strain>
    </source>
</reference>
<keyword evidence="3" id="KW-0067">ATP-binding</keyword>
<dbReference type="GO" id="GO:0016887">
    <property type="term" value="F:ATP hydrolysis activity"/>
    <property type="evidence" value="ECO:0007669"/>
    <property type="project" value="InterPro"/>
</dbReference>
<name>A0A9P6G3S6_9FUNG</name>
<evidence type="ECO:0000313" key="5">
    <source>
        <dbReference type="EMBL" id="KAF9586336.1"/>
    </source>
</evidence>
<keyword evidence="6" id="KW-1185">Reference proteome</keyword>
<proteinExistence type="inferred from homology"/>
<dbReference type="Pfam" id="PF00004">
    <property type="entry name" value="AAA"/>
    <property type="match status" value="1"/>
</dbReference>
<dbReference type="Pfam" id="PF25426">
    <property type="entry name" value="AAA_lid_BCS1"/>
    <property type="match status" value="1"/>
</dbReference>
<sequence>MIVLNSYFYLEKDHMSSITREAMDESFKKKYGKTIVYTSNSSIYWNSSSVRSPRSFDSVILSEGLKEDLLKDITTFQESALWYQDRGIPYRRGYLLYGPPGTGKSSFIIALAGYLGMSISIINLGMTGMNDQQLSNLLDKSPPNSILLMEDVDAAFVKRKQGSESNSNSSDLTLSGVLNALDGIAAQEGSVVFMTTNHITKLDEALIRPGRCDRKLLFDYADKYQVRQMFLKFYQSYSNGLISNDSVTGKKKHQSDTRDCDREAMVHKIADQVCDMISYEDHVTTAQLQGFFMLHRYDPEVIPEKIPDFLKELAREHNVLSS</sequence>
<dbReference type="CDD" id="cd19510">
    <property type="entry name" value="RecA-like_BCS1"/>
    <property type="match status" value="1"/>
</dbReference>
<dbReference type="InterPro" id="IPR003593">
    <property type="entry name" value="AAA+_ATPase"/>
</dbReference>
<comment type="caution">
    <text evidence="5">The sequence shown here is derived from an EMBL/GenBank/DDBJ whole genome shotgun (WGS) entry which is preliminary data.</text>
</comment>
<evidence type="ECO:0000259" key="4">
    <source>
        <dbReference type="SMART" id="SM00382"/>
    </source>
</evidence>
<dbReference type="InterPro" id="IPR003959">
    <property type="entry name" value="ATPase_AAA_core"/>
</dbReference>